<dbReference type="PROSITE" id="PS51257">
    <property type="entry name" value="PROKAR_LIPOPROTEIN"/>
    <property type="match status" value="1"/>
</dbReference>
<feature type="domain" description="Thioredoxin" evidence="6">
    <location>
        <begin position="32"/>
        <end position="166"/>
    </location>
</feature>
<keyword evidence="4" id="KW-0676">Redox-active center</keyword>
<accession>A0A0F0CP28</accession>
<dbReference type="AlphaFoldDB" id="A0A0F0CP28"/>
<dbReference type="InterPro" id="IPR050553">
    <property type="entry name" value="Thioredoxin_ResA/DsbE_sf"/>
</dbReference>
<evidence type="ECO:0000259" key="6">
    <source>
        <dbReference type="PROSITE" id="PS51352"/>
    </source>
</evidence>
<evidence type="ECO:0000256" key="3">
    <source>
        <dbReference type="ARBA" id="ARBA00023157"/>
    </source>
</evidence>
<evidence type="ECO:0000256" key="2">
    <source>
        <dbReference type="ARBA" id="ARBA00022748"/>
    </source>
</evidence>
<evidence type="ECO:0000256" key="5">
    <source>
        <dbReference type="SAM" id="SignalP"/>
    </source>
</evidence>
<dbReference type="Proteomes" id="UP000033428">
    <property type="component" value="Unassembled WGS sequence"/>
</dbReference>
<comment type="subcellular location">
    <subcellularLocation>
        <location evidence="1">Cell envelope</location>
    </subcellularLocation>
</comment>
<dbReference type="PANTHER" id="PTHR42852:SF6">
    <property type="entry name" value="THIOL:DISULFIDE INTERCHANGE PROTEIN DSBE"/>
    <property type="match status" value="1"/>
</dbReference>
<evidence type="ECO:0000256" key="1">
    <source>
        <dbReference type="ARBA" id="ARBA00004196"/>
    </source>
</evidence>
<reference evidence="7 8" key="1">
    <citation type="submission" date="2015-02" db="EMBL/GenBank/DDBJ databases">
        <title>Single-cell genomics of uncultivated deep-branching MTB reveals a conserved set of magnetosome genes.</title>
        <authorList>
            <person name="Kolinko S."/>
            <person name="Richter M."/>
            <person name="Glockner F.O."/>
            <person name="Brachmann A."/>
            <person name="Schuler D."/>
        </authorList>
    </citation>
    <scope>NUCLEOTIDE SEQUENCE [LARGE SCALE GENOMIC DNA]</scope>
    <source>
        <strain evidence="7">SKK-01</strain>
    </source>
</reference>
<dbReference type="InterPro" id="IPR000866">
    <property type="entry name" value="AhpC/TSA"/>
</dbReference>
<evidence type="ECO:0000256" key="4">
    <source>
        <dbReference type="ARBA" id="ARBA00023284"/>
    </source>
</evidence>
<dbReference type="PROSITE" id="PS51352">
    <property type="entry name" value="THIOREDOXIN_2"/>
    <property type="match status" value="1"/>
</dbReference>
<dbReference type="PANTHER" id="PTHR42852">
    <property type="entry name" value="THIOL:DISULFIDE INTERCHANGE PROTEIN DSBE"/>
    <property type="match status" value="1"/>
</dbReference>
<evidence type="ECO:0000313" key="7">
    <source>
        <dbReference type="EMBL" id="KJJ83759.1"/>
    </source>
</evidence>
<evidence type="ECO:0000313" key="8">
    <source>
        <dbReference type="Proteomes" id="UP000033428"/>
    </source>
</evidence>
<keyword evidence="3" id="KW-1015">Disulfide bond</keyword>
<dbReference type="InterPro" id="IPR013766">
    <property type="entry name" value="Thioredoxin_domain"/>
</dbReference>
<dbReference type="GO" id="GO:0016491">
    <property type="term" value="F:oxidoreductase activity"/>
    <property type="evidence" value="ECO:0007669"/>
    <property type="project" value="InterPro"/>
</dbReference>
<dbReference type="GO" id="GO:0016209">
    <property type="term" value="F:antioxidant activity"/>
    <property type="evidence" value="ECO:0007669"/>
    <property type="project" value="InterPro"/>
</dbReference>
<sequence length="166" mass="18143">MKKNNTKIMLGIIVTLLFLSGACSNVDGASPVNNGEAKINFELENISGGKINLKDTLVDKDVILIFWATWCPYCVKEIPDAKNFYSKNSDDIEVIGVNIQEAKNKVAAFAEKNGINYPIVLDKTGEIAQSYKVRGIPSIIAISKEGNIVYTGQNIFDAGEKLNAKK</sequence>
<proteinExistence type="predicted"/>
<dbReference type="SUPFAM" id="SSF52833">
    <property type="entry name" value="Thioredoxin-like"/>
    <property type="match status" value="1"/>
</dbReference>
<feature type="signal peptide" evidence="5">
    <location>
        <begin position="1"/>
        <end position="29"/>
    </location>
</feature>
<dbReference type="GO" id="GO:0017004">
    <property type="term" value="P:cytochrome complex assembly"/>
    <property type="evidence" value="ECO:0007669"/>
    <property type="project" value="UniProtKB-KW"/>
</dbReference>
<dbReference type="EMBL" id="JYNY01000492">
    <property type="protein sequence ID" value="KJJ83759.1"/>
    <property type="molecule type" value="Genomic_DNA"/>
</dbReference>
<dbReference type="Pfam" id="PF00578">
    <property type="entry name" value="AhpC-TSA"/>
    <property type="match status" value="1"/>
</dbReference>
<feature type="chain" id="PRO_5002437335" evidence="5">
    <location>
        <begin position="30"/>
        <end position="166"/>
    </location>
</feature>
<dbReference type="CDD" id="cd02966">
    <property type="entry name" value="TlpA_like_family"/>
    <property type="match status" value="1"/>
</dbReference>
<keyword evidence="2" id="KW-0201">Cytochrome c-type biogenesis</keyword>
<keyword evidence="8" id="KW-1185">Reference proteome</keyword>
<gene>
    <name evidence="7" type="ORF">OMAG_002372</name>
</gene>
<dbReference type="GO" id="GO:0030313">
    <property type="term" value="C:cell envelope"/>
    <property type="evidence" value="ECO:0007669"/>
    <property type="project" value="UniProtKB-SubCell"/>
</dbReference>
<comment type="caution">
    <text evidence="7">The sequence shown here is derived from an EMBL/GenBank/DDBJ whole genome shotgun (WGS) entry which is preliminary data.</text>
</comment>
<keyword evidence="5" id="KW-0732">Signal</keyword>
<dbReference type="Gene3D" id="3.40.30.10">
    <property type="entry name" value="Glutaredoxin"/>
    <property type="match status" value="1"/>
</dbReference>
<protein>
    <submittedName>
        <fullName evidence="7">Alkyl hydroperoxide reductase/ thiol specific antioxidant/ mal allergen</fullName>
    </submittedName>
</protein>
<dbReference type="InterPro" id="IPR036249">
    <property type="entry name" value="Thioredoxin-like_sf"/>
</dbReference>
<name>A0A0F0CP28_9BACT</name>
<organism evidence="7 8">
    <name type="scientific">Candidatus Omnitrophus magneticus</name>
    <dbReference type="NCBI Taxonomy" id="1609969"/>
    <lineage>
        <taxon>Bacteria</taxon>
        <taxon>Pseudomonadati</taxon>
        <taxon>Candidatus Omnitrophota</taxon>
        <taxon>Candidatus Omnitrophus</taxon>
    </lineage>
</organism>